<keyword evidence="2" id="KW-1133">Transmembrane helix</keyword>
<dbReference type="Gene3D" id="3.30.565.10">
    <property type="entry name" value="Histidine kinase-like ATPase, C-terminal domain"/>
    <property type="match status" value="1"/>
</dbReference>
<keyword evidence="5" id="KW-1185">Reference proteome</keyword>
<feature type="domain" description="Signal transduction histidine kinase internal region" evidence="3">
    <location>
        <begin position="188"/>
        <end position="265"/>
    </location>
</feature>
<feature type="region of interest" description="Disordered" evidence="1">
    <location>
        <begin position="1"/>
        <end position="22"/>
    </location>
</feature>
<evidence type="ECO:0000313" key="4">
    <source>
        <dbReference type="EMBL" id="PND39969.1"/>
    </source>
</evidence>
<dbReference type="PANTHER" id="PTHR34220:SF7">
    <property type="entry name" value="SENSOR HISTIDINE KINASE YPDA"/>
    <property type="match status" value="1"/>
</dbReference>
<evidence type="ECO:0000313" key="5">
    <source>
        <dbReference type="Proteomes" id="UP000235916"/>
    </source>
</evidence>
<dbReference type="PANTHER" id="PTHR34220">
    <property type="entry name" value="SENSOR HISTIDINE KINASE YPDA"/>
    <property type="match status" value="1"/>
</dbReference>
<accession>A0A2N8L2P1</accession>
<dbReference type="GO" id="GO:0000155">
    <property type="term" value="F:phosphorelay sensor kinase activity"/>
    <property type="evidence" value="ECO:0007669"/>
    <property type="project" value="InterPro"/>
</dbReference>
<reference evidence="4 5" key="1">
    <citation type="submission" date="2018-01" db="EMBL/GenBank/DDBJ databases">
        <title>Draft genome sequence of Paucibacter aquatile CR182 isolated from freshwater of the Nakdong River.</title>
        <authorList>
            <person name="Choi A."/>
            <person name="Chung E.J."/>
        </authorList>
    </citation>
    <scope>NUCLEOTIDE SEQUENCE [LARGE SCALE GENOMIC DNA]</scope>
    <source>
        <strain evidence="4 5">CR182</strain>
    </source>
</reference>
<gene>
    <name evidence="4" type="ORF">C1O66_00760</name>
</gene>
<keyword evidence="4" id="KW-0418">Kinase</keyword>
<feature type="transmembrane region" description="Helical" evidence="2">
    <location>
        <begin position="71"/>
        <end position="91"/>
    </location>
</feature>
<keyword evidence="2" id="KW-0472">Membrane</keyword>
<feature type="compositionally biased region" description="Pro residues" evidence="1">
    <location>
        <begin position="1"/>
        <end position="10"/>
    </location>
</feature>
<feature type="transmembrane region" description="Helical" evidence="2">
    <location>
        <begin position="31"/>
        <end position="51"/>
    </location>
</feature>
<keyword evidence="2" id="KW-0812">Transmembrane</keyword>
<sequence length="399" mass="44466">MPSPSLPSQPLPQAEGEPSPPRSEIHWVQSLFWSLLAWSAVSILMTATLYADAARRGGSSSSAWVGLQDSLGALGFMALYTWLLHLCIERWPQRWSQPRQLAGLYLLCVGVMVPLAITAKVVVVMWRLDRPWGRLLANLGRQEGVLWWFEFMVVTGTFAAVVGLSAWQRSRRRERDWALAQSDNLRLRLTLLQGQLEPHFLFNTLNGVSSLVRAGERGQALSALSRVSELLRYALRVSRLDWVTVQDELDFVRDYLALQSLRFGAGLRLSWQLDEAAGWDLVACPPLLLQPLVENAIRHGLEASGGAGRVHIALHRQGERWHLRIENACGEASTPSAGHGLGLSATRERLAMLYGPAAQLHTRIEADADAEADGTGERFVLEMSLPWRDASEDVERTDR</sequence>
<evidence type="ECO:0000256" key="1">
    <source>
        <dbReference type="SAM" id="MobiDB-lite"/>
    </source>
</evidence>
<proteinExistence type="predicted"/>
<evidence type="ECO:0000259" key="3">
    <source>
        <dbReference type="Pfam" id="PF06580"/>
    </source>
</evidence>
<dbReference type="InterPro" id="IPR010559">
    <property type="entry name" value="Sig_transdc_His_kin_internal"/>
</dbReference>
<organism evidence="4 5">
    <name type="scientific">Kinneretia aquatilis</name>
    <dbReference type="NCBI Taxonomy" id="2070761"/>
    <lineage>
        <taxon>Bacteria</taxon>
        <taxon>Pseudomonadati</taxon>
        <taxon>Pseudomonadota</taxon>
        <taxon>Betaproteobacteria</taxon>
        <taxon>Burkholderiales</taxon>
        <taxon>Sphaerotilaceae</taxon>
        <taxon>Roseateles</taxon>
    </lineage>
</organism>
<dbReference type="Proteomes" id="UP000235916">
    <property type="component" value="Unassembled WGS sequence"/>
</dbReference>
<evidence type="ECO:0000256" key="2">
    <source>
        <dbReference type="SAM" id="Phobius"/>
    </source>
</evidence>
<dbReference type="AlphaFoldDB" id="A0A2N8L2P1"/>
<name>A0A2N8L2P1_9BURK</name>
<feature type="transmembrane region" description="Helical" evidence="2">
    <location>
        <begin position="146"/>
        <end position="167"/>
    </location>
</feature>
<dbReference type="OrthoDB" id="2514702at2"/>
<dbReference type="GO" id="GO:0016020">
    <property type="term" value="C:membrane"/>
    <property type="evidence" value="ECO:0007669"/>
    <property type="project" value="InterPro"/>
</dbReference>
<dbReference type="Pfam" id="PF06580">
    <property type="entry name" value="His_kinase"/>
    <property type="match status" value="1"/>
</dbReference>
<keyword evidence="4" id="KW-0808">Transferase</keyword>
<protein>
    <submittedName>
        <fullName evidence="4">Sensor histidine kinase</fullName>
    </submittedName>
</protein>
<dbReference type="InterPro" id="IPR036890">
    <property type="entry name" value="HATPase_C_sf"/>
</dbReference>
<feature type="transmembrane region" description="Helical" evidence="2">
    <location>
        <begin position="103"/>
        <end position="126"/>
    </location>
</feature>
<dbReference type="InterPro" id="IPR050640">
    <property type="entry name" value="Bact_2-comp_sensor_kinase"/>
</dbReference>
<dbReference type="SUPFAM" id="SSF55874">
    <property type="entry name" value="ATPase domain of HSP90 chaperone/DNA topoisomerase II/histidine kinase"/>
    <property type="match status" value="1"/>
</dbReference>
<comment type="caution">
    <text evidence="4">The sequence shown here is derived from an EMBL/GenBank/DDBJ whole genome shotgun (WGS) entry which is preliminary data.</text>
</comment>
<dbReference type="EMBL" id="POSP01000001">
    <property type="protein sequence ID" value="PND39969.1"/>
    <property type="molecule type" value="Genomic_DNA"/>
</dbReference>